<gene>
    <name evidence="2" type="ORF">ALTATR162_LOCUS1149</name>
</gene>
<sequence length="463" mass="51491">MDHQQAVAQPEQQEEEATEWAYQRSNTIPIASAQTDIPQTMSLLDGRDTLGSFPMGADLHHTSHSTSLATLQPYQQSAGFAGDSHVQESDLPEAVQRELAEADFRHTATRWEILEKANALSAMPHPQAITASHSDFATNEIVTGYSGFYGRISLPVDSRQVPNHYPTLNNSSSVYGLGPNVWHSQHIPQTAIYPHILEDRAQCHRHPNITFPNAQNYDLSLPYHATYGQQPAIGLMPLTTSHHNTMIPVLSTNDQETYGSFLDAPTEPGHTQQLLPAQGVRSVPVNSSELPMYTVINPVYDTTAPSAGPSWNRDTNIPADRSLSTIMSKFPSFPAVDQSATTYCDAPSTTISPIPSQTMIVPAKNCERQVTLIKRKSCVSDSASDSRTGPSYALDNIYFHTNPEADRQRKKAQPKRRKVIKKASWSCFGCRLSKRRCEFSINGLCLRFFRYVDLYRYTPNDVV</sequence>
<organism evidence="2 3">
    <name type="scientific">Alternaria atra</name>
    <dbReference type="NCBI Taxonomy" id="119953"/>
    <lineage>
        <taxon>Eukaryota</taxon>
        <taxon>Fungi</taxon>
        <taxon>Dikarya</taxon>
        <taxon>Ascomycota</taxon>
        <taxon>Pezizomycotina</taxon>
        <taxon>Dothideomycetes</taxon>
        <taxon>Pleosporomycetidae</taxon>
        <taxon>Pleosporales</taxon>
        <taxon>Pleosporineae</taxon>
        <taxon>Pleosporaceae</taxon>
        <taxon>Alternaria</taxon>
        <taxon>Alternaria sect. Ulocladioides</taxon>
    </lineage>
</organism>
<feature type="compositionally biased region" description="Low complexity" evidence="1">
    <location>
        <begin position="1"/>
        <end position="11"/>
    </location>
</feature>
<comment type="caution">
    <text evidence="2">The sequence shown here is derived from an EMBL/GenBank/DDBJ whole genome shotgun (WGS) entry which is preliminary data.</text>
</comment>
<keyword evidence="3" id="KW-1185">Reference proteome</keyword>
<feature type="region of interest" description="Disordered" evidence="1">
    <location>
        <begin position="1"/>
        <end position="20"/>
    </location>
</feature>
<name>A0A8J2N189_9PLEO</name>
<evidence type="ECO:0000313" key="2">
    <source>
        <dbReference type="EMBL" id="CAG5142423.1"/>
    </source>
</evidence>
<evidence type="ECO:0000313" key="3">
    <source>
        <dbReference type="Proteomes" id="UP000676310"/>
    </source>
</evidence>
<dbReference type="RefSeq" id="XP_043164679.1">
    <property type="nucleotide sequence ID" value="XM_043308744.1"/>
</dbReference>
<dbReference type="AlphaFoldDB" id="A0A8J2N189"/>
<accession>A0A8J2N189</accession>
<dbReference type="OrthoDB" id="3694452at2759"/>
<protein>
    <submittedName>
        <fullName evidence="2">Uncharacterized protein</fullName>
    </submittedName>
</protein>
<evidence type="ECO:0000256" key="1">
    <source>
        <dbReference type="SAM" id="MobiDB-lite"/>
    </source>
</evidence>
<reference evidence="2" key="1">
    <citation type="submission" date="2021-05" db="EMBL/GenBank/DDBJ databases">
        <authorList>
            <person name="Stam R."/>
        </authorList>
    </citation>
    <scope>NUCLEOTIDE SEQUENCE</scope>
    <source>
        <strain evidence="2">CS162</strain>
    </source>
</reference>
<dbReference type="GeneID" id="67011767"/>
<dbReference type="Proteomes" id="UP000676310">
    <property type="component" value="Unassembled WGS sequence"/>
</dbReference>
<proteinExistence type="predicted"/>
<dbReference type="EMBL" id="CAJRGZ010000015">
    <property type="protein sequence ID" value="CAG5142423.1"/>
    <property type="molecule type" value="Genomic_DNA"/>
</dbReference>